<dbReference type="EMBL" id="JARBDR010000135">
    <property type="protein sequence ID" value="KAJ8321137.1"/>
    <property type="molecule type" value="Genomic_DNA"/>
</dbReference>
<reference evidence="1 2" key="1">
    <citation type="submission" date="2022-12" db="EMBL/GenBank/DDBJ databases">
        <title>Chromosome-level genome of Tegillarca granosa.</title>
        <authorList>
            <person name="Kim J."/>
        </authorList>
    </citation>
    <scope>NUCLEOTIDE SEQUENCE [LARGE SCALE GENOMIC DNA]</scope>
    <source>
        <strain evidence="1">Teg-2019</strain>
        <tissue evidence="1">Adductor muscle</tissue>
    </source>
</reference>
<evidence type="ECO:0000313" key="1">
    <source>
        <dbReference type="EMBL" id="KAJ8321137.1"/>
    </source>
</evidence>
<gene>
    <name evidence="1" type="ORF">KUTeg_001262</name>
</gene>
<comment type="caution">
    <text evidence="1">The sequence shown here is derived from an EMBL/GenBank/DDBJ whole genome shotgun (WGS) entry which is preliminary data.</text>
</comment>
<sequence length="300" mass="33441">MYSYKKMEDFLEERGIDEQVVAELNAEDLGKYLKRYGDCIAAITFAKQLKVLEEKPSKKMSLREKLFQKLKTKDQNDEHKKLLRLYLVSVTKTKQVTAMNTDNKSSVAEISMCEGLATGGKPVLEINCPQNSLLPSPRSEGLEICPINIPVDIGGSSESRKRDECPINIPINIGNSVTLSKGVLDIPLSVFLDTTQSACLDQLQACDDMELKSIHSFSSQDELSLVNHDSASLQTLNEHENMYSVADESYAENPTDFINECGQDADGVSRDANSAFWESFFLRNADGETYRVPVLSKDYG</sequence>
<accession>A0ABQ9FWH3</accession>
<evidence type="ECO:0000313" key="2">
    <source>
        <dbReference type="Proteomes" id="UP001217089"/>
    </source>
</evidence>
<keyword evidence="2" id="KW-1185">Reference proteome</keyword>
<dbReference type="Proteomes" id="UP001217089">
    <property type="component" value="Unassembled WGS sequence"/>
</dbReference>
<protein>
    <submittedName>
        <fullName evidence="1">Uncharacterized protein</fullName>
    </submittedName>
</protein>
<name>A0ABQ9FWH3_TEGGR</name>
<organism evidence="1 2">
    <name type="scientific">Tegillarca granosa</name>
    <name type="common">Malaysian cockle</name>
    <name type="synonym">Anadara granosa</name>
    <dbReference type="NCBI Taxonomy" id="220873"/>
    <lineage>
        <taxon>Eukaryota</taxon>
        <taxon>Metazoa</taxon>
        <taxon>Spiralia</taxon>
        <taxon>Lophotrochozoa</taxon>
        <taxon>Mollusca</taxon>
        <taxon>Bivalvia</taxon>
        <taxon>Autobranchia</taxon>
        <taxon>Pteriomorphia</taxon>
        <taxon>Arcoida</taxon>
        <taxon>Arcoidea</taxon>
        <taxon>Arcidae</taxon>
        <taxon>Tegillarca</taxon>
    </lineage>
</organism>
<proteinExistence type="predicted"/>